<dbReference type="InterPro" id="IPR003660">
    <property type="entry name" value="HAMP_dom"/>
</dbReference>
<dbReference type="InterPro" id="IPR001789">
    <property type="entry name" value="Sig_transdc_resp-reg_receiver"/>
</dbReference>
<dbReference type="Pfam" id="PF00672">
    <property type="entry name" value="HAMP"/>
    <property type="match status" value="1"/>
</dbReference>
<dbReference type="InterPro" id="IPR003661">
    <property type="entry name" value="HisK_dim/P_dom"/>
</dbReference>
<dbReference type="SUPFAM" id="SSF158472">
    <property type="entry name" value="HAMP domain-like"/>
    <property type="match status" value="1"/>
</dbReference>
<feature type="transmembrane region" description="Helical" evidence="9">
    <location>
        <begin position="13"/>
        <end position="35"/>
    </location>
</feature>
<feature type="transmembrane region" description="Helical" evidence="9">
    <location>
        <begin position="157"/>
        <end position="179"/>
    </location>
</feature>
<dbReference type="PROSITE" id="PS51257">
    <property type="entry name" value="PROKAR_LIPOPROTEIN"/>
    <property type="match status" value="1"/>
</dbReference>
<keyword evidence="4 7" id="KW-0597">Phosphoprotein</keyword>
<dbReference type="SUPFAM" id="SSF47384">
    <property type="entry name" value="Homodimeric domain of signal transducing histidine kinase"/>
    <property type="match status" value="1"/>
</dbReference>
<name>A0ABW0RUE7_9BURK</name>
<evidence type="ECO:0000256" key="7">
    <source>
        <dbReference type="PROSITE-ProRule" id="PRU00169"/>
    </source>
</evidence>
<dbReference type="CDD" id="cd00082">
    <property type="entry name" value="HisKA"/>
    <property type="match status" value="1"/>
</dbReference>
<dbReference type="Pfam" id="PF02518">
    <property type="entry name" value="HATPase_c"/>
    <property type="match status" value="1"/>
</dbReference>
<feature type="modified residue" description="4-aspartylphosphate" evidence="7">
    <location>
        <position position="742"/>
    </location>
</feature>
<proteinExistence type="predicted"/>
<dbReference type="Gene3D" id="1.10.287.130">
    <property type="match status" value="1"/>
</dbReference>
<keyword evidence="14" id="KW-1185">Reference proteome</keyword>
<feature type="domain" description="Response regulatory" evidence="11">
    <location>
        <begin position="693"/>
        <end position="804"/>
    </location>
</feature>
<evidence type="ECO:0000256" key="9">
    <source>
        <dbReference type="SAM" id="Phobius"/>
    </source>
</evidence>
<dbReference type="Gene3D" id="6.10.340.10">
    <property type="match status" value="1"/>
</dbReference>
<sequence>MFGAVKQSISRKLVLGVLMTTLSALLVACATMLALDVRNYQTGWADDLRAQADILATVTQPALEFNDTKVAQENLLQLRARPLIVTAAIYRPDGSLFAWYSKTPEDARKLPKALPREGRVIAGGEIAVSVRMLRNGETAGIAYIAAEYPLMAQVKRYLGILAAVLVGSLLIAMLMSSWLQAAIIKPVLALTEAVDQVIRRRDFSMRVPKTTEDEVGVLVDAFNGMLGEVGERAKALEASHAQMQHEMEERIAAEEAVRELNNSLEARIRERTAELEKTHAQLRQSQKLEAIGQLTGGVAHDFNNVLQVIAGNLQLLQMSLAGNPEAQRRLESAAFAADRGAKLSSQLLAFARRHPLQPVATNIGRVLRGMDDLLRRALGESVQIETVVAGGLWTTMADPHQLENVILNLAINARDAMKGDGRLTLELNNAMLDDHYVLHEPEVAAGQYVMLAISDTGCGMPPEVAARAFEPFFTTKREGEGTGLGLSMAYGFVKQSNGHIRIYSEVGSGTTIKIYLPRSMQPEVELPNLRNAPVLGGSETILVVEDDLAVQATVVDMLQGLGYRVLKASDGQGALTILQSGVPVDMLFTDVVMPGPVRSIEVARQAKQMLPAIEVLFTSGYTQNAIVHGGRLDPGVELISKPYRRDELARKIRQLFTARKEAHAAPPPAVQAVQAKAPGEAEAPLPVPEVPLSILVVEDNQDARSMLSELLLILGHGVEGVGSAEQALELLAQKEFDVLLTDHSLPGMSGLELARIVAARDSQMKIIFSSGYGAPESTGLEVKPLFLPKPFTLAALQSLLEEVSSV</sequence>
<evidence type="ECO:0000256" key="3">
    <source>
        <dbReference type="ARBA" id="ARBA00012438"/>
    </source>
</evidence>
<dbReference type="SMART" id="SM00387">
    <property type="entry name" value="HATPase_c"/>
    <property type="match status" value="1"/>
</dbReference>
<evidence type="ECO:0000259" key="11">
    <source>
        <dbReference type="PROSITE" id="PS50110"/>
    </source>
</evidence>
<feature type="modified residue" description="4-aspartylphosphate" evidence="7">
    <location>
        <position position="590"/>
    </location>
</feature>
<dbReference type="CDD" id="cd06225">
    <property type="entry name" value="HAMP"/>
    <property type="match status" value="1"/>
</dbReference>
<keyword evidence="6" id="KW-0418">Kinase</keyword>
<evidence type="ECO:0000259" key="12">
    <source>
        <dbReference type="PROSITE" id="PS50885"/>
    </source>
</evidence>
<evidence type="ECO:0000256" key="6">
    <source>
        <dbReference type="ARBA" id="ARBA00022777"/>
    </source>
</evidence>
<evidence type="ECO:0000256" key="2">
    <source>
        <dbReference type="ARBA" id="ARBA00004370"/>
    </source>
</evidence>
<feature type="domain" description="Histidine kinase" evidence="10">
    <location>
        <begin position="297"/>
        <end position="520"/>
    </location>
</feature>
<dbReference type="Gene3D" id="3.30.565.10">
    <property type="entry name" value="Histidine kinase-like ATPase, C-terminal domain"/>
    <property type="match status" value="1"/>
</dbReference>
<dbReference type="Pfam" id="PF00512">
    <property type="entry name" value="HisKA"/>
    <property type="match status" value="1"/>
</dbReference>
<keyword evidence="9" id="KW-1133">Transmembrane helix</keyword>
<dbReference type="Pfam" id="PF00072">
    <property type="entry name" value="Response_reg"/>
    <property type="match status" value="2"/>
</dbReference>
<dbReference type="InterPro" id="IPR005467">
    <property type="entry name" value="His_kinase_dom"/>
</dbReference>
<comment type="subcellular location">
    <subcellularLocation>
        <location evidence="2">Membrane</location>
    </subcellularLocation>
</comment>
<dbReference type="InterPro" id="IPR033417">
    <property type="entry name" value="CHASE8"/>
</dbReference>
<comment type="caution">
    <text evidence="13">The sequence shown here is derived from an EMBL/GenBank/DDBJ whole genome shotgun (WGS) entry which is preliminary data.</text>
</comment>
<dbReference type="InterPro" id="IPR003594">
    <property type="entry name" value="HATPase_dom"/>
</dbReference>
<dbReference type="PANTHER" id="PTHR43065">
    <property type="entry name" value="SENSOR HISTIDINE KINASE"/>
    <property type="match status" value="1"/>
</dbReference>
<dbReference type="InterPro" id="IPR036890">
    <property type="entry name" value="HATPase_C_sf"/>
</dbReference>
<keyword evidence="5" id="KW-0808">Transferase</keyword>
<dbReference type="PANTHER" id="PTHR43065:SF49">
    <property type="entry name" value="HISTIDINE KINASE"/>
    <property type="match status" value="1"/>
</dbReference>
<dbReference type="SMART" id="SM00448">
    <property type="entry name" value="REC"/>
    <property type="match status" value="2"/>
</dbReference>
<dbReference type="SMART" id="SM00388">
    <property type="entry name" value="HisKA"/>
    <property type="match status" value="1"/>
</dbReference>
<evidence type="ECO:0000256" key="8">
    <source>
        <dbReference type="SAM" id="Coils"/>
    </source>
</evidence>
<evidence type="ECO:0000313" key="14">
    <source>
        <dbReference type="Proteomes" id="UP001596086"/>
    </source>
</evidence>
<dbReference type="Gene3D" id="3.40.50.2300">
    <property type="match status" value="2"/>
</dbReference>
<feature type="domain" description="HAMP" evidence="12">
    <location>
        <begin position="181"/>
        <end position="234"/>
    </location>
</feature>
<evidence type="ECO:0000313" key="13">
    <source>
        <dbReference type="EMBL" id="MFC5548322.1"/>
    </source>
</evidence>
<dbReference type="PROSITE" id="PS50885">
    <property type="entry name" value="HAMP"/>
    <property type="match status" value="1"/>
</dbReference>
<dbReference type="EC" id="2.7.13.3" evidence="3"/>
<dbReference type="RefSeq" id="WP_379768930.1">
    <property type="nucleotide sequence ID" value="NZ_JBHSMZ010000004.1"/>
</dbReference>
<organism evidence="13 14">
    <name type="scientific">Massilia aerilata</name>
    <dbReference type="NCBI Taxonomy" id="453817"/>
    <lineage>
        <taxon>Bacteria</taxon>
        <taxon>Pseudomonadati</taxon>
        <taxon>Pseudomonadota</taxon>
        <taxon>Betaproteobacteria</taxon>
        <taxon>Burkholderiales</taxon>
        <taxon>Oxalobacteraceae</taxon>
        <taxon>Telluria group</taxon>
        <taxon>Massilia</taxon>
    </lineage>
</organism>
<feature type="domain" description="Response regulatory" evidence="11">
    <location>
        <begin position="540"/>
        <end position="656"/>
    </location>
</feature>
<dbReference type="EMBL" id="JBHSMZ010000004">
    <property type="protein sequence ID" value="MFC5548322.1"/>
    <property type="molecule type" value="Genomic_DNA"/>
</dbReference>
<evidence type="ECO:0000256" key="4">
    <source>
        <dbReference type="ARBA" id="ARBA00022553"/>
    </source>
</evidence>
<dbReference type="Proteomes" id="UP001596086">
    <property type="component" value="Unassembled WGS sequence"/>
</dbReference>
<evidence type="ECO:0000256" key="1">
    <source>
        <dbReference type="ARBA" id="ARBA00000085"/>
    </source>
</evidence>
<keyword evidence="8" id="KW-0175">Coiled coil</keyword>
<dbReference type="InterPro" id="IPR036097">
    <property type="entry name" value="HisK_dim/P_sf"/>
</dbReference>
<dbReference type="PRINTS" id="PR00344">
    <property type="entry name" value="BCTRLSENSOR"/>
</dbReference>
<gene>
    <name evidence="13" type="ORF">ACFPO9_07305</name>
</gene>
<dbReference type="PROSITE" id="PS50110">
    <property type="entry name" value="RESPONSE_REGULATORY"/>
    <property type="match status" value="2"/>
</dbReference>
<dbReference type="SUPFAM" id="SSF52172">
    <property type="entry name" value="CheY-like"/>
    <property type="match status" value="2"/>
</dbReference>
<comment type="catalytic activity">
    <reaction evidence="1">
        <text>ATP + protein L-histidine = ADP + protein N-phospho-L-histidine.</text>
        <dbReference type="EC" id="2.7.13.3"/>
    </reaction>
</comment>
<dbReference type="SMART" id="SM00304">
    <property type="entry name" value="HAMP"/>
    <property type="match status" value="1"/>
</dbReference>
<keyword evidence="9" id="KW-0812">Transmembrane</keyword>
<dbReference type="InterPro" id="IPR011006">
    <property type="entry name" value="CheY-like_superfamily"/>
</dbReference>
<reference evidence="14" key="1">
    <citation type="journal article" date="2019" name="Int. J. Syst. Evol. Microbiol.">
        <title>The Global Catalogue of Microorganisms (GCM) 10K type strain sequencing project: providing services to taxonomists for standard genome sequencing and annotation.</title>
        <authorList>
            <consortium name="The Broad Institute Genomics Platform"/>
            <consortium name="The Broad Institute Genome Sequencing Center for Infectious Disease"/>
            <person name="Wu L."/>
            <person name="Ma J."/>
        </authorList>
    </citation>
    <scope>NUCLEOTIDE SEQUENCE [LARGE SCALE GENOMIC DNA]</scope>
    <source>
        <strain evidence="14">CGMCC 4.5798</strain>
    </source>
</reference>
<evidence type="ECO:0000259" key="10">
    <source>
        <dbReference type="PROSITE" id="PS50109"/>
    </source>
</evidence>
<accession>A0ABW0RUE7</accession>
<dbReference type="SUPFAM" id="SSF55874">
    <property type="entry name" value="ATPase domain of HSP90 chaperone/DNA topoisomerase II/histidine kinase"/>
    <property type="match status" value="1"/>
</dbReference>
<keyword evidence="9" id="KW-0472">Membrane</keyword>
<evidence type="ECO:0000256" key="5">
    <source>
        <dbReference type="ARBA" id="ARBA00022679"/>
    </source>
</evidence>
<dbReference type="InterPro" id="IPR004358">
    <property type="entry name" value="Sig_transdc_His_kin-like_C"/>
</dbReference>
<dbReference type="PROSITE" id="PS50109">
    <property type="entry name" value="HIS_KIN"/>
    <property type="match status" value="1"/>
</dbReference>
<protein>
    <recommendedName>
        <fullName evidence="3">histidine kinase</fullName>
        <ecNumber evidence="3">2.7.13.3</ecNumber>
    </recommendedName>
</protein>
<dbReference type="Pfam" id="PF17152">
    <property type="entry name" value="CHASE8"/>
    <property type="match status" value="1"/>
</dbReference>
<feature type="coiled-coil region" evidence="8">
    <location>
        <begin position="243"/>
        <end position="281"/>
    </location>
</feature>